<organism evidence="2 3">
    <name type="scientific">Stereum hirsutum (strain FP-91666)</name>
    <name type="common">White-rot fungus</name>
    <dbReference type="NCBI Taxonomy" id="721885"/>
    <lineage>
        <taxon>Eukaryota</taxon>
        <taxon>Fungi</taxon>
        <taxon>Dikarya</taxon>
        <taxon>Basidiomycota</taxon>
        <taxon>Agaricomycotina</taxon>
        <taxon>Agaricomycetes</taxon>
        <taxon>Russulales</taxon>
        <taxon>Stereaceae</taxon>
        <taxon>Stereum</taxon>
    </lineage>
</organism>
<evidence type="ECO:0000313" key="2">
    <source>
        <dbReference type="EMBL" id="EIM80166.1"/>
    </source>
</evidence>
<feature type="compositionally biased region" description="Basic and acidic residues" evidence="1">
    <location>
        <begin position="74"/>
        <end position="99"/>
    </location>
</feature>
<gene>
    <name evidence="2" type="ORF">STEHIDRAFT_163040</name>
</gene>
<sequence length="99" mass="10910">MSTSNQSVAGDSQTLVGDLEQSLQLSTNKRHGTPPPQMKPGSSAQALPLSVPRGRPIHRSQSAPSGGRSKRVRKPSERQKALDELRREREKRSENARRS</sequence>
<dbReference type="GeneID" id="18802211"/>
<dbReference type="AlphaFoldDB" id="R7RXN0"/>
<evidence type="ECO:0000256" key="1">
    <source>
        <dbReference type="SAM" id="MobiDB-lite"/>
    </source>
</evidence>
<proteinExistence type="predicted"/>
<accession>R7RXN0</accession>
<evidence type="ECO:0000313" key="3">
    <source>
        <dbReference type="Proteomes" id="UP000053927"/>
    </source>
</evidence>
<feature type="region of interest" description="Disordered" evidence="1">
    <location>
        <begin position="1"/>
        <end position="99"/>
    </location>
</feature>
<dbReference type="RefSeq" id="XP_007310778.1">
    <property type="nucleotide sequence ID" value="XM_007310716.1"/>
</dbReference>
<dbReference type="Proteomes" id="UP000053927">
    <property type="component" value="Unassembled WGS sequence"/>
</dbReference>
<name>R7RXN0_STEHR</name>
<dbReference type="KEGG" id="shs:STEHIDRAFT_163040"/>
<dbReference type="EMBL" id="JH687399">
    <property type="protein sequence ID" value="EIM80166.1"/>
    <property type="molecule type" value="Genomic_DNA"/>
</dbReference>
<feature type="compositionally biased region" description="Polar residues" evidence="1">
    <location>
        <begin position="1"/>
        <end position="27"/>
    </location>
</feature>
<reference evidence="3" key="1">
    <citation type="journal article" date="2012" name="Science">
        <title>The Paleozoic origin of enzymatic lignin decomposition reconstructed from 31 fungal genomes.</title>
        <authorList>
            <person name="Floudas D."/>
            <person name="Binder M."/>
            <person name="Riley R."/>
            <person name="Barry K."/>
            <person name="Blanchette R.A."/>
            <person name="Henrissat B."/>
            <person name="Martinez A.T."/>
            <person name="Otillar R."/>
            <person name="Spatafora J.W."/>
            <person name="Yadav J.S."/>
            <person name="Aerts A."/>
            <person name="Benoit I."/>
            <person name="Boyd A."/>
            <person name="Carlson A."/>
            <person name="Copeland A."/>
            <person name="Coutinho P.M."/>
            <person name="de Vries R.P."/>
            <person name="Ferreira P."/>
            <person name="Findley K."/>
            <person name="Foster B."/>
            <person name="Gaskell J."/>
            <person name="Glotzer D."/>
            <person name="Gorecki P."/>
            <person name="Heitman J."/>
            <person name="Hesse C."/>
            <person name="Hori C."/>
            <person name="Igarashi K."/>
            <person name="Jurgens J.A."/>
            <person name="Kallen N."/>
            <person name="Kersten P."/>
            <person name="Kohler A."/>
            <person name="Kuees U."/>
            <person name="Kumar T.K.A."/>
            <person name="Kuo A."/>
            <person name="LaButti K."/>
            <person name="Larrondo L.F."/>
            <person name="Lindquist E."/>
            <person name="Ling A."/>
            <person name="Lombard V."/>
            <person name="Lucas S."/>
            <person name="Lundell T."/>
            <person name="Martin R."/>
            <person name="McLaughlin D.J."/>
            <person name="Morgenstern I."/>
            <person name="Morin E."/>
            <person name="Murat C."/>
            <person name="Nagy L.G."/>
            <person name="Nolan M."/>
            <person name="Ohm R.A."/>
            <person name="Patyshakuliyeva A."/>
            <person name="Rokas A."/>
            <person name="Ruiz-Duenas F.J."/>
            <person name="Sabat G."/>
            <person name="Salamov A."/>
            <person name="Samejima M."/>
            <person name="Schmutz J."/>
            <person name="Slot J.C."/>
            <person name="St John F."/>
            <person name="Stenlid J."/>
            <person name="Sun H."/>
            <person name="Sun S."/>
            <person name="Syed K."/>
            <person name="Tsang A."/>
            <person name="Wiebenga A."/>
            <person name="Young D."/>
            <person name="Pisabarro A."/>
            <person name="Eastwood D.C."/>
            <person name="Martin F."/>
            <person name="Cullen D."/>
            <person name="Grigoriev I.V."/>
            <person name="Hibbett D.S."/>
        </authorList>
    </citation>
    <scope>NUCLEOTIDE SEQUENCE [LARGE SCALE GENOMIC DNA]</scope>
    <source>
        <strain evidence="3">FP-91666</strain>
    </source>
</reference>
<protein>
    <submittedName>
        <fullName evidence="2">Uncharacterized protein</fullName>
    </submittedName>
</protein>
<keyword evidence="3" id="KW-1185">Reference proteome</keyword>